<dbReference type="AlphaFoldDB" id="A0A813H4L3"/>
<reference evidence="2" key="1">
    <citation type="submission" date="2021-02" db="EMBL/GenBank/DDBJ databases">
        <authorList>
            <person name="Dougan E. K."/>
            <person name="Rhodes N."/>
            <person name="Thang M."/>
            <person name="Chan C."/>
        </authorList>
    </citation>
    <scope>NUCLEOTIDE SEQUENCE</scope>
</reference>
<dbReference type="Pfam" id="PF24542">
    <property type="entry name" value="Ig_TPPC8_C"/>
    <property type="match status" value="1"/>
</dbReference>
<organism evidence="2 3">
    <name type="scientific">Polarella glacialis</name>
    <name type="common">Dinoflagellate</name>
    <dbReference type="NCBI Taxonomy" id="89957"/>
    <lineage>
        <taxon>Eukaryota</taxon>
        <taxon>Sar</taxon>
        <taxon>Alveolata</taxon>
        <taxon>Dinophyceae</taxon>
        <taxon>Suessiales</taxon>
        <taxon>Suessiaceae</taxon>
        <taxon>Polarella</taxon>
    </lineage>
</organism>
<comment type="caution">
    <text evidence="2">The sequence shown here is derived from an EMBL/GenBank/DDBJ whole genome shotgun (WGS) entry which is preliminary data.</text>
</comment>
<accession>A0A813H4L3</accession>
<evidence type="ECO:0000313" key="2">
    <source>
        <dbReference type="EMBL" id="CAE8632587.1"/>
    </source>
</evidence>
<sequence>VSPLMVPVTVRIRNASFAGPVTFYFVADSTTDLSWLGCERSETISLPPQASHSTTLHAYFKAAGVFNLNRIRLFVVGMPPSAGSVPACETAPLAFAFPVERLIHVCQPDLKLLD</sequence>
<keyword evidence="3" id="KW-1185">Reference proteome</keyword>
<evidence type="ECO:0000313" key="3">
    <source>
        <dbReference type="Proteomes" id="UP000654075"/>
    </source>
</evidence>
<proteinExistence type="predicted"/>
<feature type="domain" description="TPPC8 C-terminal Ig-like" evidence="1">
    <location>
        <begin position="27"/>
        <end position="75"/>
    </location>
</feature>
<name>A0A813H4L3_POLGL</name>
<dbReference type="InterPro" id="IPR057651">
    <property type="entry name" value="Ig_TPPC8_C"/>
</dbReference>
<dbReference type="Proteomes" id="UP000654075">
    <property type="component" value="Unassembled WGS sequence"/>
</dbReference>
<feature type="non-terminal residue" evidence="2">
    <location>
        <position position="1"/>
    </location>
</feature>
<protein>
    <recommendedName>
        <fullName evidence="1">TPPC8 C-terminal Ig-like domain-containing protein</fullName>
    </recommendedName>
</protein>
<gene>
    <name evidence="2" type="ORF">PGLA1383_LOCUS48531</name>
</gene>
<dbReference type="EMBL" id="CAJNNV010030463">
    <property type="protein sequence ID" value="CAE8632587.1"/>
    <property type="molecule type" value="Genomic_DNA"/>
</dbReference>
<evidence type="ECO:0000259" key="1">
    <source>
        <dbReference type="Pfam" id="PF24542"/>
    </source>
</evidence>